<evidence type="ECO:0000313" key="2">
    <source>
        <dbReference type="EMBL" id="CBW14559.1"/>
    </source>
</evidence>
<dbReference type="KEGG" id="hpr:PARA_04520"/>
<evidence type="ECO:0000259" key="1">
    <source>
        <dbReference type="Pfam" id="PF21214"/>
    </source>
</evidence>
<dbReference type="Pfam" id="PF21214">
    <property type="entry name" value="WHD_2nd_SelB_bact"/>
    <property type="match status" value="1"/>
</dbReference>
<evidence type="ECO:0000313" key="3">
    <source>
        <dbReference type="Proteomes" id="UP000007052"/>
    </source>
</evidence>
<dbReference type="InterPro" id="IPR048931">
    <property type="entry name" value="WHD_2nd_SelB_bact"/>
</dbReference>
<name>A0AB33QJF2_HAEP3</name>
<feature type="domain" description="Selenocysteine-specific elongation factor second winged helix" evidence="1">
    <location>
        <begin position="22"/>
        <end position="62"/>
    </location>
</feature>
<sequence>MKGVSWVSLAKSVSEFEKAHGQAIWVRDMATALAKDESAMRNFMYKAGKLGYLTPIVKDRFFLTESIYAYARLIKEMAGEEGKVAVNELRDKLNFGQKTDSAINGIF</sequence>
<proteinExistence type="predicted"/>
<dbReference type="Gene3D" id="1.10.10.10">
    <property type="entry name" value="Winged helix-like DNA-binding domain superfamily/Winged helix DNA-binding domain"/>
    <property type="match status" value="1"/>
</dbReference>
<accession>A0AB33QJF2</accession>
<organism evidence="2 3">
    <name type="scientific">Haemophilus parainfluenzae (strain T3T1)</name>
    <dbReference type="NCBI Taxonomy" id="862965"/>
    <lineage>
        <taxon>Bacteria</taxon>
        <taxon>Pseudomonadati</taxon>
        <taxon>Pseudomonadota</taxon>
        <taxon>Gammaproteobacteria</taxon>
        <taxon>Pasteurellales</taxon>
        <taxon>Pasteurellaceae</taxon>
        <taxon>Haemophilus</taxon>
    </lineage>
</organism>
<dbReference type="Proteomes" id="UP000007052">
    <property type="component" value="Chromosome"/>
</dbReference>
<dbReference type="AlphaFoldDB" id="A0AB33QJF2"/>
<protein>
    <recommendedName>
        <fullName evidence="1">Selenocysteine-specific elongation factor second winged helix domain-containing protein</fullName>
    </recommendedName>
</protein>
<gene>
    <name evidence="2" type="ordered locus">PARA_04520</name>
</gene>
<dbReference type="InterPro" id="IPR036388">
    <property type="entry name" value="WH-like_DNA-bd_sf"/>
</dbReference>
<dbReference type="EMBL" id="FQ312002">
    <property type="protein sequence ID" value="CBW14559.1"/>
    <property type="molecule type" value="Genomic_DNA"/>
</dbReference>
<reference evidence="3" key="1">
    <citation type="submission" date="2010-07" db="EMBL/GenBank/DDBJ databases">
        <title>The genome sequence of Haemophilus parainfluenzae T3T1.</title>
        <authorList>
            <person name="Crook D."/>
            <person name="Hood D."/>
            <person name="Moxon R."/>
            <person name="Parkhill J."/>
            <person name="Aslett M."/>
            <person name="Bentley S.D."/>
        </authorList>
    </citation>
    <scope>NUCLEOTIDE SEQUENCE [LARGE SCALE GENOMIC DNA]</scope>
    <source>
        <strain evidence="3">T3T1</strain>
    </source>
</reference>